<evidence type="ECO:0000256" key="1">
    <source>
        <dbReference type="SAM" id="MobiDB-lite"/>
    </source>
</evidence>
<dbReference type="AlphaFoldDB" id="A0A078BE40"/>
<evidence type="ECO:0000313" key="3">
    <source>
        <dbReference type="Proteomes" id="UP000039865"/>
    </source>
</evidence>
<feature type="compositionally biased region" description="Polar residues" evidence="1">
    <location>
        <begin position="205"/>
        <end position="215"/>
    </location>
</feature>
<name>A0A078BE40_STYLE</name>
<accession>A0A078BE40</accession>
<gene>
    <name evidence="2" type="primary">Contig9468.g10132</name>
    <name evidence="2" type="ORF">STYLEM_20999</name>
</gene>
<feature type="region of interest" description="Disordered" evidence="1">
    <location>
        <begin position="560"/>
        <end position="594"/>
    </location>
</feature>
<organism evidence="2 3">
    <name type="scientific">Stylonychia lemnae</name>
    <name type="common">Ciliate</name>
    <dbReference type="NCBI Taxonomy" id="5949"/>
    <lineage>
        <taxon>Eukaryota</taxon>
        <taxon>Sar</taxon>
        <taxon>Alveolata</taxon>
        <taxon>Ciliophora</taxon>
        <taxon>Intramacronucleata</taxon>
        <taxon>Spirotrichea</taxon>
        <taxon>Stichotrichia</taxon>
        <taxon>Sporadotrichida</taxon>
        <taxon>Oxytrichidae</taxon>
        <taxon>Stylonychinae</taxon>
        <taxon>Stylonychia</taxon>
    </lineage>
</organism>
<dbReference type="EMBL" id="CCKQ01019802">
    <property type="protein sequence ID" value="CDW91838.1"/>
    <property type="molecule type" value="Genomic_DNA"/>
</dbReference>
<feature type="region of interest" description="Disordered" evidence="1">
    <location>
        <begin position="190"/>
        <end position="215"/>
    </location>
</feature>
<reference evidence="2 3" key="1">
    <citation type="submission" date="2014-06" db="EMBL/GenBank/DDBJ databases">
        <authorList>
            <person name="Swart Estienne"/>
        </authorList>
    </citation>
    <scope>NUCLEOTIDE SEQUENCE [LARGE SCALE GENOMIC DNA]</scope>
    <source>
        <strain evidence="2 3">130c</strain>
    </source>
</reference>
<sequence length="738" mass="84551">MIKKLNSITNAKEFDAWNMFLQEFLQLLYDIFSNAEDFDVEILTSYFLGDVNLIINSLSLLSEVIKTEQVLFFDKKHRTSFVRLLENITLRAHYIQKSSQNQGKPELLELLNAIKLLIVELVNVYVNDMIRIIRQMGEKNKQLMIELIESLDHNPPVPINKSKIALAKQQQFQNLSRQSSSNGFNSIQQYSTASSQMSSANNQSRPSILQSSGSSIVGSQPAQLIIDRTEDSIISPSGAQQRNYHQFRSFHNVSTPQNQGGMNPFTQVQAVSYPPEEELFKIIVVNFEEGLQILKNMFISMQKQEIAQVQFKELPKFIQIIIKSMFQHGFNPKLQSGGTTPADINQGAASNEDILKSDPVLKEIFETFEIMNETINIIQQLLPSFLNALVQLPSLSKPLQKQIFRTLYIDHFTTQNPLNNQQQIEDDMLKVLLYYLNKRNPQFIETLLTMIMVFLLKQTSVTLSKEILEQLIDSVINLINIFPEQKNYRKYSLEIIIIVLSQIEQQMEQKVIDSEAFDEQTFQDQIKHKVEYQQVPFIEEKKSRIIQSNGDPIPIIEGVFKPKQKPRSVSSRQGGPGGARMQNQRSSIQPNSTNIKSFDFVIQKNERNNQQLSKVNQSQGNISKLMNISKDNEQIQMNQQVQQQQSLPMFPQILPKVQSMQSLQDAQYNKKQTIEKGPPHLRMKRYGIAGIMPDFNDIPGRPIKGGLPIASKIETQRQSLLVPLKGFSDQEWDQAVNL</sequence>
<proteinExistence type="predicted"/>
<keyword evidence="3" id="KW-1185">Reference proteome</keyword>
<protein>
    <submittedName>
        <fullName evidence="2">Uncharacterized protein</fullName>
    </submittedName>
</protein>
<dbReference type="Proteomes" id="UP000039865">
    <property type="component" value="Unassembled WGS sequence"/>
</dbReference>
<evidence type="ECO:0000313" key="2">
    <source>
        <dbReference type="EMBL" id="CDW91838.1"/>
    </source>
</evidence>
<dbReference type="InParanoid" id="A0A078BE40"/>
<feature type="compositionally biased region" description="Polar residues" evidence="1">
    <location>
        <begin position="581"/>
        <end position="594"/>
    </location>
</feature>
<feature type="compositionally biased region" description="Low complexity" evidence="1">
    <location>
        <begin position="190"/>
        <end position="204"/>
    </location>
</feature>